<dbReference type="EMBL" id="BSDE01000002">
    <property type="protein sequence ID" value="GLH72684.1"/>
    <property type="molecule type" value="Genomic_DNA"/>
</dbReference>
<keyword evidence="5" id="KW-0418">Kinase</keyword>
<keyword evidence="3" id="KW-0597">Phosphoprotein</keyword>
<dbReference type="InterPro" id="IPR005467">
    <property type="entry name" value="His_kinase_dom"/>
</dbReference>
<protein>
    <recommendedName>
        <fullName evidence="2">histidine kinase</fullName>
        <ecNumber evidence="2">2.7.13.3</ecNumber>
    </recommendedName>
</protein>
<dbReference type="InterPro" id="IPR003661">
    <property type="entry name" value="HisK_dim/P_dom"/>
</dbReference>
<feature type="domain" description="FHA" evidence="6">
    <location>
        <begin position="23"/>
        <end position="72"/>
    </location>
</feature>
<dbReference type="CDD" id="cd00060">
    <property type="entry name" value="FHA"/>
    <property type="match status" value="1"/>
</dbReference>
<comment type="catalytic activity">
    <reaction evidence="1">
        <text>ATP + protein L-histidine = ADP + protein N-phospho-L-histidine.</text>
        <dbReference type="EC" id="2.7.13.3"/>
    </reaction>
</comment>
<comment type="caution">
    <text evidence="8">The sequence shown here is derived from an EMBL/GenBank/DDBJ whole genome shotgun (WGS) entry which is preliminary data.</text>
</comment>
<feature type="domain" description="Histidine kinase" evidence="7">
    <location>
        <begin position="329"/>
        <end position="547"/>
    </location>
</feature>
<proteinExistence type="predicted"/>
<dbReference type="PANTHER" id="PTHR43047:SF64">
    <property type="entry name" value="HISTIDINE KINASE CONTAINING CHEY-HOMOLOGOUS RECEIVER DOMAIN AND PAS DOMAIN-RELATED"/>
    <property type="match status" value="1"/>
</dbReference>
<evidence type="ECO:0000256" key="4">
    <source>
        <dbReference type="ARBA" id="ARBA00022679"/>
    </source>
</evidence>
<dbReference type="Gene3D" id="3.30.450.40">
    <property type="match status" value="1"/>
</dbReference>
<dbReference type="InterPro" id="IPR003018">
    <property type="entry name" value="GAF"/>
</dbReference>
<dbReference type="PROSITE" id="PS50006">
    <property type="entry name" value="FHA_DOMAIN"/>
    <property type="match status" value="1"/>
</dbReference>
<dbReference type="CDD" id="cd16922">
    <property type="entry name" value="HATPase_EvgS-ArcB-TorS-like"/>
    <property type="match status" value="1"/>
</dbReference>
<dbReference type="Pfam" id="PF00512">
    <property type="entry name" value="HisKA"/>
    <property type="match status" value="1"/>
</dbReference>
<dbReference type="InterPro" id="IPR003594">
    <property type="entry name" value="HATPase_dom"/>
</dbReference>
<dbReference type="Gene3D" id="3.30.565.10">
    <property type="entry name" value="Histidine kinase-like ATPase, C-terminal domain"/>
    <property type="match status" value="1"/>
</dbReference>
<dbReference type="PRINTS" id="PR00344">
    <property type="entry name" value="BCTRLSENSOR"/>
</dbReference>
<keyword evidence="4" id="KW-0808">Transferase</keyword>
<dbReference type="SUPFAM" id="SSF47384">
    <property type="entry name" value="Homodimeric domain of signal transducing histidine kinase"/>
    <property type="match status" value="1"/>
</dbReference>
<dbReference type="InterPro" id="IPR008984">
    <property type="entry name" value="SMAD_FHA_dom_sf"/>
</dbReference>
<dbReference type="InterPro" id="IPR036097">
    <property type="entry name" value="HisK_dim/P_sf"/>
</dbReference>
<evidence type="ECO:0000259" key="7">
    <source>
        <dbReference type="PROSITE" id="PS50109"/>
    </source>
</evidence>
<reference evidence="8 9" key="1">
    <citation type="journal article" date="2023" name="Antonie Van Leeuwenhoek">
        <title>Mesoterricola silvestris gen. nov., sp. nov., Mesoterricola sediminis sp. nov., Geothrix oryzae sp. nov., Geothrix edaphica sp. nov., Geothrix rubra sp. nov., and Geothrix limicola sp. nov., six novel members of Acidobacteriota isolated from soils.</title>
        <authorList>
            <person name="Itoh H."/>
            <person name="Sugisawa Y."/>
            <person name="Mise K."/>
            <person name="Xu Z."/>
            <person name="Kuniyasu M."/>
            <person name="Ushijima N."/>
            <person name="Kawano K."/>
            <person name="Kobayashi E."/>
            <person name="Shiratori Y."/>
            <person name="Masuda Y."/>
            <person name="Senoo K."/>
        </authorList>
    </citation>
    <scope>NUCLEOTIDE SEQUENCE [LARGE SCALE GENOMIC DNA]</scope>
    <source>
        <strain evidence="8 9">Red804</strain>
    </source>
</reference>
<dbReference type="Pfam" id="PF13185">
    <property type="entry name" value="GAF_2"/>
    <property type="match status" value="1"/>
</dbReference>
<dbReference type="SMART" id="SM00065">
    <property type="entry name" value="GAF"/>
    <property type="match status" value="1"/>
</dbReference>
<dbReference type="CDD" id="cd00082">
    <property type="entry name" value="HisKA"/>
    <property type="match status" value="1"/>
</dbReference>
<dbReference type="SMART" id="SM00387">
    <property type="entry name" value="HATPase_c"/>
    <property type="match status" value="1"/>
</dbReference>
<dbReference type="RefSeq" id="WP_285571710.1">
    <property type="nucleotide sequence ID" value="NZ_BSDE01000002.1"/>
</dbReference>
<evidence type="ECO:0000256" key="5">
    <source>
        <dbReference type="ARBA" id="ARBA00022777"/>
    </source>
</evidence>
<dbReference type="Gene3D" id="2.60.200.20">
    <property type="match status" value="1"/>
</dbReference>
<dbReference type="Pfam" id="PF02518">
    <property type="entry name" value="HATPase_c"/>
    <property type="match status" value="1"/>
</dbReference>
<evidence type="ECO:0000313" key="8">
    <source>
        <dbReference type="EMBL" id="GLH72684.1"/>
    </source>
</evidence>
<dbReference type="EC" id="2.7.13.3" evidence="2"/>
<accession>A0ABQ5QCW0</accession>
<sequence>MPDFLLHIPGHRAQPLNQARPELRIGRAPGQDVVLEDPAISRSHARFLWKEGKAYLEDLGSRHGSRINGRKTSGRCEIQPGDRILLGEVELSLSPCESRAEPGLPRRTKEETVTLSLSVENLRYETRPPGGDVSGPGAVDILHHLSRDLVSRRSPRSLLEDLLERLMSHLDASHGAVYLKQPGGALECLAARSVGTDPGAAASLSPGTMEALFERKEALLMDATLAAPNHPAAPNGVTAATPGDTTRSVMVVPLESQGEVLGLMHFGASETRGPFTEQEIRFVVSLGNLAATRIIHQRTAEELQRKEDLERQILALESQTRAKGELLAFISHEIRNPLTALIGFLELAQRANLPPAAQAHLQKAERSGATLLNILNEVLDFSKLEAGGIELERIPFQLQEVLETVLDLFGPQASAKGITLRLQRDPSLPTDCVGDPLRLGQVLTNLVGNAVKFTSDGHVSLAVVPGEDPARLRFTVTDTGIGIPEERIDHLFNPYTQGEAATTRRFGGTGLGLYISSRLVEMQGGTISVASRPGQGSAFAFSLPLLASNR</sequence>
<keyword evidence="9" id="KW-1185">Reference proteome</keyword>
<dbReference type="SMART" id="SM00388">
    <property type="entry name" value="HisKA"/>
    <property type="match status" value="1"/>
</dbReference>
<evidence type="ECO:0000259" key="6">
    <source>
        <dbReference type="PROSITE" id="PS50006"/>
    </source>
</evidence>
<dbReference type="SUPFAM" id="SSF49879">
    <property type="entry name" value="SMAD/FHA domain"/>
    <property type="match status" value="1"/>
</dbReference>
<dbReference type="InterPro" id="IPR036890">
    <property type="entry name" value="HATPase_C_sf"/>
</dbReference>
<organism evidence="8 9">
    <name type="scientific">Geothrix limicola</name>
    <dbReference type="NCBI Taxonomy" id="2927978"/>
    <lineage>
        <taxon>Bacteria</taxon>
        <taxon>Pseudomonadati</taxon>
        <taxon>Acidobacteriota</taxon>
        <taxon>Holophagae</taxon>
        <taxon>Holophagales</taxon>
        <taxon>Holophagaceae</taxon>
        <taxon>Geothrix</taxon>
    </lineage>
</organism>
<dbReference type="SUPFAM" id="SSF55874">
    <property type="entry name" value="ATPase domain of HSP90 chaperone/DNA topoisomerase II/histidine kinase"/>
    <property type="match status" value="1"/>
</dbReference>
<dbReference type="PANTHER" id="PTHR43047">
    <property type="entry name" value="TWO-COMPONENT HISTIDINE PROTEIN KINASE"/>
    <property type="match status" value="1"/>
</dbReference>
<evidence type="ECO:0000256" key="3">
    <source>
        <dbReference type="ARBA" id="ARBA00022553"/>
    </source>
</evidence>
<evidence type="ECO:0000256" key="1">
    <source>
        <dbReference type="ARBA" id="ARBA00000085"/>
    </source>
</evidence>
<dbReference type="Pfam" id="PF00498">
    <property type="entry name" value="FHA"/>
    <property type="match status" value="1"/>
</dbReference>
<dbReference type="InterPro" id="IPR029016">
    <property type="entry name" value="GAF-like_dom_sf"/>
</dbReference>
<gene>
    <name evidence="8" type="ORF">GETHLI_11860</name>
</gene>
<dbReference type="PROSITE" id="PS50109">
    <property type="entry name" value="HIS_KIN"/>
    <property type="match status" value="1"/>
</dbReference>
<dbReference type="Proteomes" id="UP001165069">
    <property type="component" value="Unassembled WGS sequence"/>
</dbReference>
<dbReference type="InterPro" id="IPR004358">
    <property type="entry name" value="Sig_transdc_His_kin-like_C"/>
</dbReference>
<dbReference type="SMART" id="SM00240">
    <property type="entry name" value="FHA"/>
    <property type="match status" value="1"/>
</dbReference>
<dbReference type="SUPFAM" id="SSF55781">
    <property type="entry name" value="GAF domain-like"/>
    <property type="match status" value="1"/>
</dbReference>
<dbReference type="InterPro" id="IPR000253">
    <property type="entry name" value="FHA_dom"/>
</dbReference>
<evidence type="ECO:0000256" key="2">
    <source>
        <dbReference type="ARBA" id="ARBA00012438"/>
    </source>
</evidence>
<evidence type="ECO:0000313" key="9">
    <source>
        <dbReference type="Proteomes" id="UP001165069"/>
    </source>
</evidence>
<dbReference type="Gene3D" id="1.10.287.130">
    <property type="match status" value="1"/>
</dbReference>
<name>A0ABQ5QCW0_9BACT</name>